<dbReference type="InterPro" id="IPR004752">
    <property type="entry name" value="AmpG_permease/AT-1"/>
</dbReference>
<keyword evidence="2" id="KW-0813">Transport</keyword>
<feature type="transmembrane region" description="Helical" evidence="6">
    <location>
        <begin position="80"/>
        <end position="104"/>
    </location>
</feature>
<evidence type="ECO:0000256" key="5">
    <source>
        <dbReference type="ARBA" id="ARBA00023136"/>
    </source>
</evidence>
<name>A0A7W9GD56_9ACTN</name>
<dbReference type="SUPFAM" id="SSF103473">
    <property type="entry name" value="MFS general substrate transporter"/>
    <property type="match status" value="1"/>
</dbReference>
<protein>
    <recommendedName>
        <fullName evidence="9">MFS transporter</fullName>
    </recommendedName>
</protein>
<keyword evidence="8" id="KW-1185">Reference proteome</keyword>
<reference evidence="7 8" key="1">
    <citation type="submission" date="2020-08" db="EMBL/GenBank/DDBJ databases">
        <title>Sequencing the genomes of 1000 actinobacteria strains.</title>
        <authorList>
            <person name="Klenk H.-P."/>
        </authorList>
    </citation>
    <scope>NUCLEOTIDE SEQUENCE [LARGE SCALE GENOMIC DNA]</scope>
    <source>
        <strain evidence="7 8">DSM 45507</strain>
    </source>
</reference>
<comment type="subcellular location">
    <subcellularLocation>
        <location evidence="1">Membrane</location>
        <topology evidence="1">Multi-pass membrane protein</topology>
    </subcellularLocation>
</comment>
<evidence type="ECO:0000313" key="8">
    <source>
        <dbReference type="Proteomes" id="UP000579153"/>
    </source>
</evidence>
<keyword evidence="4 6" id="KW-1133">Transmembrane helix</keyword>
<dbReference type="InterPro" id="IPR036259">
    <property type="entry name" value="MFS_trans_sf"/>
</dbReference>
<dbReference type="Gene3D" id="1.20.1250.20">
    <property type="entry name" value="MFS general substrate transporter like domains"/>
    <property type="match status" value="1"/>
</dbReference>
<sequence length="270" mass="27802">MLRQAGRFLIGPVVDHRYGDYRGRLIGTQPALFALAALDPVADLPAVLAVMAAVLVVSAFHDTAVNGLPVRLLAPDERGTANGIQTAAACLSILVGSGGALLLYTWPGWAVTPAAVAAVFCVPLAVPARFTEPGPWPAGDAVPPWRSLTGVFRSRRSAAWTLLVVPLSALGLYLATAVQSAMLPAAGWGTERIAPVRYTFAPMAGAAATDVTVQVSALGVLLGAAELVLAGLAGYPLLIAASVLLSLAGTAVAVLWARRHTYSNLAPQRG</sequence>
<evidence type="ECO:0000256" key="1">
    <source>
        <dbReference type="ARBA" id="ARBA00004141"/>
    </source>
</evidence>
<organism evidence="7 8">
    <name type="scientific">Nonomuraea jabiensis</name>
    <dbReference type="NCBI Taxonomy" id="882448"/>
    <lineage>
        <taxon>Bacteria</taxon>
        <taxon>Bacillati</taxon>
        <taxon>Actinomycetota</taxon>
        <taxon>Actinomycetes</taxon>
        <taxon>Streptosporangiales</taxon>
        <taxon>Streptosporangiaceae</taxon>
        <taxon>Nonomuraea</taxon>
    </lineage>
</organism>
<dbReference type="AlphaFoldDB" id="A0A7W9GD56"/>
<feature type="transmembrane region" description="Helical" evidence="6">
    <location>
        <begin position="158"/>
        <end position="178"/>
    </location>
</feature>
<dbReference type="EMBL" id="JACHMB010000001">
    <property type="protein sequence ID" value="MBB5781605.1"/>
    <property type="molecule type" value="Genomic_DNA"/>
</dbReference>
<dbReference type="Proteomes" id="UP000579153">
    <property type="component" value="Unassembled WGS sequence"/>
</dbReference>
<evidence type="ECO:0000256" key="3">
    <source>
        <dbReference type="ARBA" id="ARBA00022692"/>
    </source>
</evidence>
<accession>A0A7W9GD56</accession>
<dbReference type="PANTHER" id="PTHR12778:SF10">
    <property type="entry name" value="MAJOR FACILITATOR SUPERFAMILY DOMAIN-CONTAINING PROTEIN 3"/>
    <property type="match status" value="1"/>
</dbReference>
<dbReference type="PANTHER" id="PTHR12778">
    <property type="entry name" value="SOLUTE CARRIER FAMILY 33 ACETYL-COA TRANSPORTER -RELATED"/>
    <property type="match status" value="1"/>
</dbReference>
<keyword evidence="3 6" id="KW-0812">Transmembrane</keyword>
<evidence type="ECO:0000313" key="7">
    <source>
        <dbReference type="EMBL" id="MBB5781605.1"/>
    </source>
</evidence>
<dbReference type="RefSeq" id="WP_185074871.1">
    <property type="nucleotide sequence ID" value="NZ_JACHMB010000001.1"/>
</dbReference>
<evidence type="ECO:0000256" key="4">
    <source>
        <dbReference type="ARBA" id="ARBA00022989"/>
    </source>
</evidence>
<proteinExistence type="predicted"/>
<evidence type="ECO:0008006" key="9">
    <source>
        <dbReference type="Google" id="ProtNLM"/>
    </source>
</evidence>
<evidence type="ECO:0000256" key="2">
    <source>
        <dbReference type="ARBA" id="ARBA00022448"/>
    </source>
</evidence>
<feature type="transmembrane region" description="Helical" evidence="6">
    <location>
        <begin position="199"/>
        <end position="225"/>
    </location>
</feature>
<gene>
    <name evidence="7" type="ORF">HD596_008361</name>
</gene>
<evidence type="ECO:0000256" key="6">
    <source>
        <dbReference type="SAM" id="Phobius"/>
    </source>
</evidence>
<keyword evidence="5 6" id="KW-0472">Membrane</keyword>
<feature type="transmembrane region" description="Helical" evidence="6">
    <location>
        <begin position="237"/>
        <end position="257"/>
    </location>
</feature>
<dbReference type="GO" id="GO:0016020">
    <property type="term" value="C:membrane"/>
    <property type="evidence" value="ECO:0007669"/>
    <property type="project" value="UniProtKB-SubCell"/>
</dbReference>
<comment type="caution">
    <text evidence="7">The sequence shown here is derived from an EMBL/GenBank/DDBJ whole genome shotgun (WGS) entry which is preliminary data.</text>
</comment>